<feature type="region of interest" description="Disordered" evidence="1">
    <location>
        <begin position="117"/>
        <end position="146"/>
    </location>
</feature>
<feature type="compositionally biased region" description="Low complexity" evidence="1">
    <location>
        <begin position="426"/>
        <end position="444"/>
    </location>
</feature>
<evidence type="ECO:0000256" key="2">
    <source>
        <dbReference type="SAM" id="Phobius"/>
    </source>
</evidence>
<accession>A0ABD3QSI6</accession>
<proteinExistence type="predicted"/>
<organism evidence="4 5">
    <name type="scientific">Cyclotella atomus</name>
    <dbReference type="NCBI Taxonomy" id="382360"/>
    <lineage>
        <taxon>Eukaryota</taxon>
        <taxon>Sar</taxon>
        <taxon>Stramenopiles</taxon>
        <taxon>Ochrophyta</taxon>
        <taxon>Bacillariophyta</taxon>
        <taxon>Coscinodiscophyceae</taxon>
        <taxon>Thalassiosirophycidae</taxon>
        <taxon>Stephanodiscales</taxon>
        <taxon>Stephanodiscaceae</taxon>
        <taxon>Cyclotella</taxon>
    </lineage>
</organism>
<dbReference type="InterPro" id="IPR001283">
    <property type="entry name" value="CRISP-related"/>
</dbReference>
<feature type="compositionally biased region" description="Polar residues" evidence="1">
    <location>
        <begin position="8"/>
        <end position="19"/>
    </location>
</feature>
<dbReference type="CDD" id="cd05380">
    <property type="entry name" value="CAP_euk"/>
    <property type="match status" value="1"/>
</dbReference>
<keyword evidence="2" id="KW-0472">Membrane</keyword>
<dbReference type="Pfam" id="PF00188">
    <property type="entry name" value="CAP"/>
    <property type="match status" value="1"/>
</dbReference>
<dbReference type="Gene3D" id="3.40.33.10">
    <property type="entry name" value="CAP"/>
    <property type="match status" value="1"/>
</dbReference>
<feature type="compositionally biased region" description="Polar residues" evidence="1">
    <location>
        <begin position="92"/>
        <end position="102"/>
    </location>
</feature>
<feature type="transmembrane region" description="Helical" evidence="2">
    <location>
        <begin position="254"/>
        <end position="277"/>
    </location>
</feature>
<feature type="region of interest" description="Disordered" evidence="1">
    <location>
        <begin position="336"/>
        <end position="445"/>
    </location>
</feature>
<reference evidence="4 5" key="1">
    <citation type="submission" date="2024-10" db="EMBL/GenBank/DDBJ databases">
        <title>Updated reference genomes for cyclostephanoid diatoms.</title>
        <authorList>
            <person name="Roberts W.R."/>
            <person name="Alverson A.J."/>
        </authorList>
    </citation>
    <scope>NUCLEOTIDE SEQUENCE [LARGE SCALE GENOMIC DNA]</scope>
    <source>
        <strain evidence="4 5">AJA010-31</strain>
    </source>
</reference>
<dbReference type="Proteomes" id="UP001530400">
    <property type="component" value="Unassembled WGS sequence"/>
</dbReference>
<evidence type="ECO:0000313" key="4">
    <source>
        <dbReference type="EMBL" id="KAL3803092.1"/>
    </source>
</evidence>
<name>A0ABD3QSI6_9STRA</name>
<evidence type="ECO:0000313" key="5">
    <source>
        <dbReference type="Proteomes" id="UP001530400"/>
    </source>
</evidence>
<keyword evidence="5" id="KW-1185">Reference proteome</keyword>
<gene>
    <name evidence="4" type="ORF">ACHAWO_010658</name>
</gene>
<dbReference type="PANTHER" id="PTHR10334">
    <property type="entry name" value="CYSTEINE-RICH SECRETORY PROTEIN-RELATED"/>
    <property type="match status" value="1"/>
</dbReference>
<dbReference type="SMART" id="SM00198">
    <property type="entry name" value="SCP"/>
    <property type="match status" value="1"/>
</dbReference>
<dbReference type="InterPro" id="IPR035940">
    <property type="entry name" value="CAP_sf"/>
</dbReference>
<dbReference type="SUPFAM" id="SSF55797">
    <property type="entry name" value="PR-1-like"/>
    <property type="match status" value="1"/>
</dbReference>
<feature type="compositionally biased region" description="Polar residues" evidence="1">
    <location>
        <begin position="391"/>
        <end position="400"/>
    </location>
</feature>
<keyword evidence="2" id="KW-0812">Transmembrane</keyword>
<feature type="region of interest" description="Disordered" evidence="1">
    <location>
        <begin position="1"/>
        <end position="102"/>
    </location>
</feature>
<protein>
    <recommendedName>
        <fullName evidence="3">SCP domain-containing protein</fullName>
    </recommendedName>
</protein>
<sequence length="631" mass="68879">MREHDTDSNSPTFDISSLPSVHEHDWRTTNPLDIKSTAGETVNLESATIEDPYSDEYFAKEKEVSPPRAVANTNTNTSPQQQQQQAAIPMSKPNTSTVHFENSSAPQEAIHINAMFHTNGSSSNNHTNSAQQGATNSNSNDAANTSQQLQSYVPNKYSAHHDPSMPDWEGVTIAERTMADISTLSPPPDDYYNPYVSPHPPVAMIAAASPGTPWEELEESDAERADWRNPTYKENSTLGTSNNESALQPRDRRLIWGLIGLVGMLVVVVAVVVPVSIKAVNNNGGSKLIGQENVLVTAPPTSMPGLGSGDGPCVGPECKPQDDDKVVTTDDFVDVDGGVVPADPTNTTNTTASPSLADTMAPEVDWETSPPIDQGRRETKVPTPSPITLEPTLSTITTEPPSIAAIVESTPEPTISTPEPTPEPTSKPSTSSPTPSPTSSLLSSNLGETPQAWLTAHNTRRQYYHETVYGTSYIPLVWSESLASEAQAWAEEQNDGSGCSAGTQDRDDIGQTGYAYWNTRDDGMDAPEDVMTWWVDEEEGLDYDENKKFTQAVWRGSKYLGCGSSIAEFEESGRTAYCRIYVCNYIRKGNCNMDKYDDWTEPMLMDDTPCGDKCPQEGCYWDAFNFDRMFS</sequence>
<comment type="caution">
    <text evidence="4">The sequence shown here is derived from an EMBL/GenBank/DDBJ whole genome shotgun (WGS) entry which is preliminary data.</text>
</comment>
<dbReference type="EMBL" id="JALLPJ020000079">
    <property type="protein sequence ID" value="KAL3803092.1"/>
    <property type="molecule type" value="Genomic_DNA"/>
</dbReference>
<feature type="domain" description="SCP" evidence="3">
    <location>
        <begin position="448"/>
        <end position="593"/>
    </location>
</feature>
<feature type="compositionally biased region" description="Low complexity" evidence="1">
    <location>
        <begin position="336"/>
        <end position="351"/>
    </location>
</feature>
<dbReference type="InterPro" id="IPR014044">
    <property type="entry name" value="CAP_dom"/>
</dbReference>
<feature type="compositionally biased region" description="Low complexity" evidence="1">
    <location>
        <begin position="408"/>
        <end position="418"/>
    </location>
</feature>
<evidence type="ECO:0000256" key="1">
    <source>
        <dbReference type="SAM" id="MobiDB-lite"/>
    </source>
</evidence>
<dbReference type="AlphaFoldDB" id="A0ABD3QSI6"/>
<keyword evidence="2" id="KW-1133">Transmembrane helix</keyword>
<evidence type="ECO:0000259" key="3">
    <source>
        <dbReference type="SMART" id="SM00198"/>
    </source>
</evidence>